<gene>
    <name evidence="1" type="ORF">MCQ_00946</name>
</gene>
<proteinExistence type="predicted"/>
<dbReference type="Proteomes" id="UP000008947">
    <property type="component" value="Unassembled WGS sequence"/>
</dbReference>
<keyword evidence="2" id="KW-1185">Reference proteome</keyword>
<organism evidence="1 2">
    <name type="scientific">Candidatus Bartonella washoeensis Sb944nv</name>
    <dbReference type="NCBI Taxonomy" id="1094563"/>
    <lineage>
        <taxon>Bacteria</taxon>
        <taxon>Pseudomonadati</taxon>
        <taxon>Pseudomonadota</taxon>
        <taxon>Alphaproteobacteria</taxon>
        <taxon>Hyphomicrobiales</taxon>
        <taxon>Bartonellaceae</taxon>
        <taxon>Bartonella</taxon>
    </lineage>
</organism>
<evidence type="ECO:0000313" key="1">
    <source>
        <dbReference type="EMBL" id="EJF78905.1"/>
    </source>
</evidence>
<dbReference type="RefSeq" id="WP_006923874.1">
    <property type="nucleotide sequence ID" value="NZ_JH725024.1"/>
</dbReference>
<protein>
    <submittedName>
        <fullName evidence="1">Uncharacterized protein</fullName>
    </submittedName>
</protein>
<dbReference type="EMBL" id="AILU01000032">
    <property type="protein sequence ID" value="EJF78905.1"/>
    <property type="molecule type" value="Genomic_DNA"/>
</dbReference>
<sequence>MKSFFYFILSLFLFFYADKQSLASELMTPQKAELSNLIVDVNNAVKNGNFVPLSTYMPSRLYKEIARRLNTTEDNLRENFLKQLRVQFENLPAGAYHLDETDIAYLQTDNGTFYALIPTTLETHDRIIQYKTLAIFDKTQWYLIYGGQKTVQNQVFLEIYPDFSEVHLPKEMIINRQRK</sequence>
<name>J1J5D0_9HYPH</name>
<dbReference type="HOGENOM" id="CLU_1522298_0_0_5"/>
<evidence type="ECO:0000313" key="2">
    <source>
        <dbReference type="Proteomes" id="UP000008947"/>
    </source>
</evidence>
<reference evidence="1 2" key="1">
    <citation type="submission" date="2012-03" db="EMBL/GenBank/DDBJ databases">
        <title>The Genome Sequence of Bartonella washoensis Sb944nv.</title>
        <authorList>
            <consortium name="The Broad Institute Genome Sequencing Platform"/>
            <consortium name="The Broad Institute Genome Sequencing Center for Infectious Disease"/>
            <person name="Feldgarden M."/>
            <person name="Kirby J."/>
            <person name="Kosoy M."/>
            <person name="Birtles R."/>
            <person name="Probert W.S."/>
            <person name="Chiaraviglio L."/>
            <person name="Young S.K."/>
            <person name="Zeng Q."/>
            <person name="Gargeya S."/>
            <person name="Fitzgerald M."/>
            <person name="Haas B."/>
            <person name="Abouelleil A."/>
            <person name="Alvarado L."/>
            <person name="Arachchi H.M."/>
            <person name="Berlin A."/>
            <person name="Chapman S.B."/>
            <person name="Gearin G."/>
            <person name="Goldberg J."/>
            <person name="Griggs A."/>
            <person name="Gujja S."/>
            <person name="Hansen M."/>
            <person name="Heiman D."/>
            <person name="Howarth C."/>
            <person name="Larimer J."/>
            <person name="Lui A."/>
            <person name="MacDonald P.J.P."/>
            <person name="McCowen C."/>
            <person name="Montmayeur A."/>
            <person name="Murphy C."/>
            <person name="Neiman D."/>
            <person name="Pearson M."/>
            <person name="Priest M."/>
            <person name="Roberts A."/>
            <person name="Saif S."/>
            <person name="Shea T."/>
            <person name="Sisk P."/>
            <person name="Stolte C."/>
            <person name="Sykes S."/>
            <person name="Wortman J."/>
            <person name="Nusbaum C."/>
            <person name="Birren B."/>
        </authorList>
    </citation>
    <scope>NUCLEOTIDE SEQUENCE [LARGE SCALE GENOMIC DNA]</scope>
    <source>
        <strain evidence="1 2">Sb944nv</strain>
    </source>
</reference>
<dbReference type="eggNOG" id="ENOG5032SUQ">
    <property type="taxonomic scope" value="Bacteria"/>
</dbReference>
<dbReference type="AlphaFoldDB" id="J1J5D0"/>
<dbReference type="PATRIC" id="fig|1094563.3.peg.1071"/>
<comment type="caution">
    <text evidence="1">The sequence shown here is derived from an EMBL/GenBank/DDBJ whole genome shotgun (WGS) entry which is preliminary data.</text>
</comment>
<accession>J1J5D0</accession>